<organism evidence="1 2">
    <name type="scientific">Paraburkholderia largidicola</name>
    <dbReference type="NCBI Taxonomy" id="3014751"/>
    <lineage>
        <taxon>Bacteria</taxon>
        <taxon>Pseudomonadati</taxon>
        <taxon>Pseudomonadota</taxon>
        <taxon>Betaproteobacteria</taxon>
        <taxon>Burkholderiales</taxon>
        <taxon>Burkholderiaceae</taxon>
        <taxon>Paraburkholderia</taxon>
    </lineage>
</organism>
<geneLocation type="plasmid" evidence="1 2">
    <name>PPGU16_p2</name>
</geneLocation>
<dbReference type="AlphaFoldDB" id="A0A7I8C331"/>
<keyword evidence="2" id="KW-1185">Reference proteome</keyword>
<proteinExistence type="predicted"/>
<dbReference type="KEGG" id="plad:PPGU16_80260"/>
<evidence type="ECO:0000313" key="1">
    <source>
        <dbReference type="EMBL" id="BCF94959.1"/>
    </source>
</evidence>
<dbReference type="Proteomes" id="UP000510888">
    <property type="component" value="Plasmid PPGU16_p2"/>
</dbReference>
<name>A0A7I8C331_9BURK</name>
<keyword evidence="1" id="KW-0614">Plasmid</keyword>
<evidence type="ECO:0000313" key="2">
    <source>
        <dbReference type="Proteomes" id="UP000510888"/>
    </source>
</evidence>
<reference evidence="1 2" key="1">
    <citation type="journal article" date="2020" name="Genes (Basel)">
        <title>Genomic Comparison of Insect Gut Symbionts from Divergent Burkholderia Subclades.</title>
        <authorList>
            <person name="Takeshita K."/>
            <person name="Kikuchi Y."/>
        </authorList>
    </citation>
    <scope>NUCLEOTIDE SEQUENCE [LARGE SCALE GENOMIC DNA]</scope>
    <source>
        <strain evidence="1 2">PGU16</strain>
        <plasmid evidence="1 2">PPGU16_p2</plasmid>
    </source>
</reference>
<sequence>MEPAATDPRVGHRLVWEFYSRSGDRSVALANGRKGERFLSKIIRRALFSKPASFGMYRVP</sequence>
<accession>A0A7I8C331</accession>
<gene>
    <name evidence="1" type="ORF">PPGU16_80260</name>
</gene>
<dbReference type="EMBL" id="AP023177">
    <property type="protein sequence ID" value="BCF94959.1"/>
    <property type="molecule type" value="Genomic_DNA"/>
</dbReference>
<protein>
    <submittedName>
        <fullName evidence="1">Uncharacterized protein</fullName>
    </submittedName>
</protein>